<dbReference type="InterPro" id="IPR007709">
    <property type="entry name" value="N-FG_amidohydro"/>
</dbReference>
<sequence length="296" mass="31679">MSAEPSVSALTPGHFVSGPRGTPAPLVIASPHSGRALPPGFLSAAALDMDGLRRAEDAYVDELLAPAAESGAPLITARWARAYVDLNRDPLEIDLSMLSDPAALGPVKTTERVRSGLGVLPRLTGPGLHIYRDRITSAAVLQRIAAVHAPYHQRLASLIEDAAACHGYALLIDGHSMPPLSLPARQRPEIVIGDAGGISAPESVVRYVEAHFRRAGLRVARNTPYAGGYTTRFHAAPARGRFAIQIEIDRTLYMNPDTLERHAGFHDVAEILKNLVAELLGWLPQTFGKPQAIAAE</sequence>
<dbReference type="RefSeq" id="WP_121050789.1">
    <property type="nucleotide sequence ID" value="NZ_AP018711.1"/>
</dbReference>
<protein>
    <submittedName>
        <fullName evidence="1">N-formylglutamate amidohydrolase</fullName>
    </submittedName>
</protein>
<reference evidence="1 3" key="1">
    <citation type="submission" date="2018-06" db="EMBL/GenBank/DDBJ databases">
        <title>Complete Genome Sequence of the Microcystin-Degrading Bacterium Sphingosinicella microcystinivorans Strain B-9.</title>
        <authorList>
            <person name="Jin H."/>
            <person name="Nishizawa T."/>
            <person name="Guo Y."/>
            <person name="Nishizawa A."/>
            <person name="Park H."/>
            <person name="Kato H."/>
            <person name="Tsuji K."/>
            <person name="Harada K."/>
        </authorList>
    </citation>
    <scope>NUCLEOTIDE SEQUENCE [LARGE SCALE GENOMIC DNA]</scope>
    <source>
        <strain evidence="1 3">B9</strain>
    </source>
</reference>
<dbReference type="AlphaFoldDB" id="A0AAD1D310"/>
<proteinExistence type="predicted"/>
<dbReference type="Gene3D" id="3.40.630.40">
    <property type="entry name" value="Zn-dependent exopeptidases"/>
    <property type="match status" value="1"/>
</dbReference>
<dbReference type="Proteomes" id="UP000276029">
    <property type="component" value="Unassembled WGS sequence"/>
</dbReference>
<dbReference type="Pfam" id="PF05013">
    <property type="entry name" value="FGase"/>
    <property type="match status" value="1"/>
</dbReference>
<dbReference type="EMBL" id="AP018711">
    <property type="protein sequence ID" value="BBE32660.1"/>
    <property type="molecule type" value="Genomic_DNA"/>
</dbReference>
<name>A0AAD1D310_SPHMI</name>
<dbReference type="KEGG" id="smic:SmB9_03180"/>
<keyword evidence="4" id="KW-1185">Reference proteome</keyword>
<evidence type="ECO:0000313" key="2">
    <source>
        <dbReference type="EMBL" id="RKS88905.1"/>
    </source>
</evidence>
<dbReference type="EMBL" id="RBWX01000008">
    <property type="protein sequence ID" value="RKS88905.1"/>
    <property type="molecule type" value="Genomic_DNA"/>
</dbReference>
<evidence type="ECO:0000313" key="4">
    <source>
        <dbReference type="Proteomes" id="UP000276029"/>
    </source>
</evidence>
<evidence type="ECO:0000313" key="1">
    <source>
        <dbReference type="EMBL" id="BBE32660.1"/>
    </source>
</evidence>
<accession>A0AAD1D310</accession>
<organism evidence="1 3">
    <name type="scientific">Sphingosinicella microcystinivorans</name>
    <dbReference type="NCBI Taxonomy" id="335406"/>
    <lineage>
        <taxon>Bacteria</taxon>
        <taxon>Pseudomonadati</taxon>
        <taxon>Pseudomonadota</taxon>
        <taxon>Alphaproteobacteria</taxon>
        <taxon>Sphingomonadales</taxon>
        <taxon>Sphingosinicellaceae</taxon>
        <taxon>Sphingosinicella</taxon>
    </lineage>
</organism>
<dbReference type="Proteomes" id="UP000275727">
    <property type="component" value="Chromosome"/>
</dbReference>
<reference evidence="2 4" key="2">
    <citation type="submission" date="2018-10" db="EMBL/GenBank/DDBJ databases">
        <title>Genomic Encyclopedia of Type Strains, Phase IV (KMG-IV): sequencing the most valuable type-strain genomes for metagenomic binning, comparative biology and taxonomic classification.</title>
        <authorList>
            <person name="Goeker M."/>
        </authorList>
    </citation>
    <scope>NUCLEOTIDE SEQUENCE [LARGE SCALE GENOMIC DNA]</scope>
    <source>
        <strain evidence="2 4">DSM 19791</strain>
    </source>
</reference>
<gene>
    <name evidence="2" type="ORF">DFR51_2118</name>
    <name evidence="1" type="ORF">SmB9_03180</name>
</gene>
<evidence type="ECO:0000313" key="3">
    <source>
        <dbReference type="Proteomes" id="UP000275727"/>
    </source>
</evidence>
<dbReference type="SUPFAM" id="SSF53187">
    <property type="entry name" value="Zn-dependent exopeptidases"/>
    <property type="match status" value="1"/>
</dbReference>